<comment type="caution">
    <text evidence="8">The sequence shown here is derived from an EMBL/GenBank/DDBJ whole genome shotgun (WGS) entry which is preliminary data.</text>
</comment>
<dbReference type="GO" id="GO:0000287">
    <property type="term" value="F:magnesium ion binding"/>
    <property type="evidence" value="ECO:0007669"/>
    <property type="project" value="UniProtKB-UniRule"/>
</dbReference>
<comment type="cofactor">
    <cofactor evidence="1 7">
        <name>Mg(2+)</name>
        <dbReference type="ChEBI" id="CHEBI:18420"/>
    </cofactor>
</comment>
<gene>
    <name evidence="8" type="primary">ppa_1</name>
    <name evidence="7" type="synonym">ppa</name>
    <name evidence="8" type="ORF">Raf01_23590</name>
</gene>
<evidence type="ECO:0000313" key="8">
    <source>
        <dbReference type="EMBL" id="GIH14187.1"/>
    </source>
</evidence>
<dbReference type="FunFam" id="3.90.80.10:FF:000003">
    <property type="entry name" value="Inorganic pyrophosphatase"/>
    <property type="match status" value="1"/>
</dbReference>
<keyword evidence="4 7" id="KW-0378">Hydrolase</keyword>
<dbReference type="Gene3D" id="3.90.80.10">
    <property type="entry name" value="Inorganic pyrophosphatase"/>
    <property type="match status" value="1"/>
</dbReference>
<evidence type="ECO:0000256" key="1">
    <source>
        <dbReference type="ARBA" id="ARBA00001946"/>
    </source>
</evidence>
<dbReference type="RefSeq" id="WP_203917841.1">
    <property type="nucleotide sequence ID" value="NZ_BONZ01000021.1"/>
</dbReference>
<keyword evidence="2 7" id="KW-0963">Cytoplasm</keyword>
<comment type="catalytic activity">
    <reaction evidence="6 7">
        <text>diphosphate + H2O = 2 phosphate + H(+)</text>
        <dbReference type="Rhea" id="RHEA:24576"/>
        <dbReference type="ChEBI" id="CHEBI:15377"/>
        <dbReference type="ChEBI" id="CHEBI:15378"/>
        <dbReference type="ChEBI" id="CHEBI:33019"/>
        <dbReference type="ChEBI" id="CHEBI:43474"/>
        <dbReference type="EC" id="3.6.1.1"/>
    </reaction>
</comment>
<evidence type="ECO:0000256" key="2">
    <source>
        <dbReference type="ARBA" id="ARBA00022490"/>
    </source>
</evidence>
<dbReference type="GO" id="GO:0006796">
    <property type="term" value="P:phosphate-containing compound metabolic process"/>
    <property type="evidence" value="ECO:0007669"/>
    <property type="project" value="InterPro"/>
</dbReference>
<dbReference type="PROSITE" id="PS00387">
    <property type="entry name" value="PPASE"/>
    <property type="match status" value="1"/>
</dbReference>
<feature type="binding site" evidence="7">
    <location>
        <position position="30"/>
    </location>
    <ligand>
        <name>substrate</name>
    </ligand>
</feature>
<sequence length="170" mass="18939">MEADMVVEIPAGSRNKYEMDHESGRINLDRTLFTATTFPTDYGYLVDTAGEDGDPLDAIVLLEEPTFPGCGIKVRPIGVFWMEDEDGPDSKLLCVPAEDPRWQDTTAVSDLASHLLAEIGHFFDVYKDLEPGKHTEVSGWRDRDEAELLLTEARDRYRIAAGTDTSASTR</sequence>
<organism evidence="8 9">
    <name type="scientific">Rugosimonospora africana</name>
    <dbReference type="NCBI Taxonomy" id="556532"/>
    <lineage>
        <taxon>Bacteria</taxon>
        <taxon>Bacillati</taxon>
        <taxon>Actinomycetota</taxon>
        <taxon>Actinomycetes</taxon>
        <taxon>Micromonosporales</taxon>
        <taxon>Micromonosporaceae</taxon>
        <taxon>Rugosimonospora</taxon>
    </lineage>
</organism>
<accession>A0A8J3VPP9</accession>
<comment type="similarity">
    <text evidence="7">Belongs to the PPase family.</text>
</comment>
<evidence type="ECO:0000256" key="6">
    <source>
        <dbReference type="ARBA" id="ARBA00047820"/>
    </source>
</evidence>
<dbReference type="Proteomes" id="UP000642748">
    <property type="component" value="Unassembled WGS sequence"/>
</dbReference>
<dbReference type="GO" id="GO:0005737">
    <property type="term" value="C:cytoplasm"/>
    <property type="evidence" value="ECO:0007669"/>
    <property type="project" value="UniProtKB-SubCell"/>
</dbReference>
<proteinExistence type="inferred from homology"/>
<dbReference type="InterPro" id="IPR008162">
    <property type="entry name" value="Pyrophosphatase"/>
</dbReference>
<feature type="binding site" evidence="7">
    <location>
        <position position="52"/>
    </location>
    <ligand>
        <name>Mg(2+)</name>
        <dbReference type="ChEBI" id="CHEBI:18420"/>
        <label>1</label>
    </ligand>
</feature>
<keyword evidence="3 7" id="KW-0479">Metal-binding</keyword>
<evidence type="ECO:0000313" key="9">
    <source>
        <dbReference type="Proteomes" id="UP000642748"/>
    </source>
</evidence>
<dbReference type="Pfam" id="PF00719">
    <property type="entry name" value="Pyrophosphatase"/>
    <property type="match status" value="1"/>
</dbReference>
<evidence type="ECO:0000256" key="4">
    <source>
        <dbReference type="ARBA" id="ARBA00022801"/>
    </source>
</evidence>
<feature type="binding site" evidence="7">
    <location>
        <position position="89"/>
    </location>
    <ligand>
        <name>Mg(2+)</name>
        <dbReference type="ChEBI" id="CHEBI:18420"/>
        <label>1</label>
    </ligand>
</feature>
<dbReference type="PANTHER" id="PTHR10286">
    <property type="entry name" value="INORGANIC PYROPHOSPHATASE"/>
    <property type="match status" value="1"/>
</dbReference>
<keyword evidence="5 7" id="KW-0460">Magnesium</keyword>
<feature type="binding site" evidence="7">
    <location>
        <position position="57"/>
    </location>
    <ligand>
        <name>Mg(2+)</name>
        <dbReference type="ChEBI" id="CHEBI:18420"/>
        <label>2</label>
    </ligand>
</feature>
<dbReference type="AlphaFoldDB" id="A0A8J3VPP9"/>
<feature type="active site" description="Proton acceptor" evidence="7">
    <location>
        <position position="89"/>
    </location>
</feature>
<name>A0A8J3VPP9_9ACTN</name>
<dbReference type="HAMAP" id="MF_00209">
    <property type="entry name" value="Inorganic_PPase"/>
    <property type="match status" value="1"/>
</dbReference>
<feature type="binding site" evidence="7">
    <location>
        <position position="57"/>
    </location>
    <ligand>
        <name>Mg(2+)</name>
        <dbReference type="ChEBI" id="CHEBI:18420"/>
        <label>1</label>
    </ligand>
</feature>
<feature type="binding site" evidence="7">
    <location>
        <position position="8"/>
    </location>
    <ligand>
        <name>Mg(2+)</name>
        <dbReference type="ChEBI" id="CHEBI:18420"/>
        <label>2</label>
    </ligand>
</feature>
<comment type="function">
    <text evidence="7">Catalyzes the hydrolysis of inorganic pyrophosphate (PPi) forming two phosphate ions.</text>
</comment>
<comment type="subunit">
    <text evidence="7">Homohexamer.</text>
</comment>
<feature type="binding site" evidence="7">
    <location>
        <position position="16"/>
    </location>
    <ligand>
        <name>substrate</name>
    </ligand>
</feature>
<comment type="subcellular location">
    <subcellularLocation>
        <location evidence="7">Cytoplasm</location>
    </subcellularLocation>
</comment>
<feature type="binding site" evidence="7">
    <location>
        <position position="89"/>
    </location>
    <ligand>
        <name>Mg(2+)</name>
        <dbReference type="ChEBI" id="CHEBI:18420"/>
        <label>3</label>
    </ligand>
</feature>
<dbReference type="EC" id="3.6.1.1" evidence="7"/>
<dbReference type="InterPro" id="IPR036649">
    <property type="entry name" value="Pyrophosphatase_sf"/>
</dbReference>
<evidence type="ECO:0000256" key="5">
    <source>
        <dbReference type="ARBA" id="ARBA00022842"/>
    </source>
</evidence>
<reference evidence="8" key="1">
    <citation type="submission" date="2021-01" db="EMBL/GenBank/DDBJ databases">
        <title>Whole genome shotgun sequence of Rugosimonospora africana NBRC 104875.</title>
        <authorList>
            <person name="Komaki H."/>
            <person name="Tamura T."/>
        </authorList>
    </citation>
    <scope>NUCLEOTIDE SEQUENCE</scope>
    <source>
        <strain evidence="8">NBRC 104875</strain>
    </source>
</reference>
<feature type="binding site" evidence="7">
    <location>
        <position position="84"/>
    </location>
    <ligand>
        <name>Mg(2+)</name>
        <dbReference type="ChEBI" id="CHEBI:18420"/>
        <label>3</label>
    </ligand>
</feature>
<dbReference type="CDD" id="cd00412">
    <property type="entry name" value="pyrophosphatase"/>
    <property type="match status" value="1"/>
</dbReference>
<dbReference type="SUPFAM" id="SSF50324">
    <property type="entry name" value="Inorganic pyrophosphatase"/>
    <property type="match status" value="1"/>
</dbReference>
<dbReference type="GO" id="GO:0004427">
    <property type="term" value="F:inorganic diphosphate phosphatase activity"/>
    <property type="evidence" value="ECO:0007669"/>
    <property type="project" value="UniProtKB-UniRule"/>
</dbReference>
<keyword evidence="9" id="KW-1185">Reference proteome</keyword>
<evidence type="ECO:0000256" key="3">
    <source>
        <dbReference type="ARBA" id="ARBA00022723"/>
    </source>
</evidence>
<feature type="binding site" evidence="7">
    <location>
        <position position="126"/>
    </location>
    <ligand>
        <name>substrate</name>
    </ligand>
</feature>
<evidence type="ECO:0000256" key="7">
    <source>
        <dbReference type="HAMAP-Rule" id="MF_00209"/>
    </source>
</evidence>
<feature type="binding site" evidence="7">
    <location>
        <position position="42"/>
    </location>
    <ligand>
        <name>substrate</name>
    </ligand>
</feature>
<protein>
    <recommendedName>
        <fullName evidence="7">Inorganic pyrophosphatase</fullName>
        <ecNumber evidence="7">3.6.1.1</ecNumber>
    </recommendedName>
    <alternativeName>
        <fullName evidence="7">Pyrophosphate phospho-hydrolase</fullName>
        <shortName evidence="7">PPase</shortName>
    </alternativeName>
</protein>
<dbReference type="EMBL" id="BONZ01000021">
    <property type="protein sequence ID" value="GIH14187.1"/>
    <property type="molecule type" value="Genomic_DNA"/>
</dbReference>